<sequence length="79" mass="8681">MYGAKSFQRIELVHRIPPPTQRTGLYAVSMRRLGRKAFNSRVSDALGQVESMGIVLVLAILYAALDMCQLKEGGKDSLG</sequence>
<proteinExistence type="predicted"/>
<evidence type="ECO:0000256" key="1">
    <source>
        <dbReference type="SAM" id="Phobius"/>
    </source>
</evidence>
<gene>
    <name evidence="2" type="ORF">T440DRAFT_463281</name>
</gene>
<protein>
    <submittedName>
        <fullName evidence="2">Uncharacterized protein</fullName>
    </submittedName>
</protein>
<dbReference type="Proteomes" id="UP000799423">
    <property type="component" value="Unassembled WGS sequence"/>
</dbReference>
<keyword evidence="1" id="KW-0812">Transmembrane</keyword>
<keyword evidence="1" id="KW-0472">Membrane</keyword>
<evidence type="ECO:0000313" key="2">
    <source>
        <dbReference type="EMBL" id="KAF2855937.1"/>
    </source>
</evidence>
<name>A0A6A7BMA6_9PLEO</name>
<dbReference type="EMBL" id="MU006289">
    <property type="protein sequence ID" value="KAF2855937.1"/>
    <property type="molecule type" value="Genomic_DNA"/>
</dbReference>
<keyword evidence="3" id="KW-1185">Reference proteome</keyword>
<organism evidence="2 3">
    <name type="scientific">Plenodomus tracheiphilus IPT5</name>
    <dbReference type="NCBI Taxonomy" id="1408161"/>
    <lineage>
        <taxon>Eukaryota</taxon>
        <taxon>Fungi</taxon>
        <taxon>Dikarya</taxon>
        <taxon>Ascomycota</taxon>
        <taxon>Pezizomycotina</taxon>
        <taxon>Dothideomycetes</taxon>
        <taxon>Pleosporomycetidae</taxon>
        <taxon>Pleosporales</taxon>
        <taxon>Pleosporineae</taxon>
        <taxon>Leptosphaeriaceae</taxon>
        <taxon>Plenodomus</taxon>
    </lineage>
</organism>
<evidence type="ECO:0000313" key="3">
    <source>
        <dbReference type="Proteomes" id="UP000799423"/>
    </source>
</evidence>
<keyword evidence="1" id="KW-1133">Transmembrane helix</keyword>
<feature type="transmembrane region" description="Helical" evidence="1">
    <location>
        <begin position="45"/>
        <end position="65"/>
    </location>
</feature>
<accession>A0A6A7BMA6</accession>
<reference evidence="2" key="1">
    <citation type="submission" date="2020-01" db="EMBL/GenBank/DDBJ databases">
        <authorList>
            <consortium name="DOE Joint Genome Institute"/>
            <person name="Haridas S."/>
            <person name="Albert R."/>
            <person name="Binder M."/>
            <person name="Bloem J."/>
            <person name="Labutti K."/>
            <person name="Salamov A."/>
            <person name="Andreopoulos B."/>
            <person name="Baker S.E."/>
            <person name="Barry K."/>
            <person name="Bills G."/>
            <person name="Bluhm B.H."/>
            <person name="Cannon C."/>
            <person name="Castanera R."/>
            <person name="Culley D.E."/>
            <person name="Daum C."/>
            <person name="Ezra D."/>
            <person name="Gonzalez J.B."/>
            <person name="Henrissat B."/>
            <person name="Kuo A."/>
            <person name="Liang C."/>
            <person name="Lipzen A."/>
            <person name="Lutzoni F."/>
            <person name="Magnuson J."/>
            <person name="Mondo S."/>
            <person name="Nolan M."/>
            <person name="Ohm R."/>
            <person name="Pangilinan J."/>
            <person name="Park H.-J."/>
            <person name="Ramirez L."/>
            <person name="Alfaro M."/>
            <person name="Sun H."/>
            <person name="Tritt A."/>
            <person name="Yoshinaga Y."/>
            <person name="Zwiers L.-H."/>
            <person name="Turgeon B.G."/>
            <person name="Goodwin S.B."/>
            <person name="Spatafora J.W."/>
            <person name="Crous P.W."/>
            <person name="Grigoriev I.V."/>
        </authorList>
    </citation>
    <scope>NUCLEOTIDE SEQUENCE</scope>
    <source>
        <strain evidence="2">IPT5</strain>
    </source>
</reference>
<dbReference type="AlphaFoldDB" id="A0A6A7BMA6"/>